<dbReference type="KEGG" id="kvl:KVU_1747"/>
<dbReference type="Gene3D" id="2.170.130.10">
    <property type="entry name" value="TonB-dependent receptor, plug domain"/>
    <property type="match status" value="1"/>
</dbReference>
<dbReference type="InterPro" id="IPR039426">
    <property type="entry name" value="TonB-dep_rcpt-like"/>
</dbReference>
<gene>
    <name evidence="15" type="primary">hasR</name>
    <name evidence="15" type="ordered locus">KVU_1747</name>
</gene>
<dbReference type="Gene3D" id="3.55.50.30">
    <property type="match status" value="1"/>
</dbReference>
<dbReference type="Pfam" id="PF00593">
    <property type="entry name" value="TonB_dep_Rec_b-barrel"/>
    <property type="match status" value="1"/>
</dbReference>
<dbReference type="Gene3D" id="2.40.170.20">
    <property type="entry name" value="TonB-dependent receptor, beta-barrel domain"/>
    <property type="match status" value="1"/>
</dbReference>
<dbReference type="PATRIC" id="fig|759362.5.peg.1807"/>
<dbReference type="Pfam" id="PF07715">
    <property type="entry name" value="Plug"/>
    <property type="match status" value="1"/>
</dbReference>
<dbReference type="AlphaFoldDB" id="F9Y3G6"/>
<dbReference type="InterPro" id="IPR000531">
    <property type="entry name" value="Beta-barrel_TonB"/>
</dbReference>
<dbReference type="InterPro" id="IPR036942">
    <property type="entry name" value="Beta-barrel_TonB_sf"/>
</dbReference>
<evidence type="ECO:0000313" key="15">
    <source>
        <dbReference type="EMBL" id="AEM41586.1"/>
    </source>
</evidence>
<dbReference type="InterPro" id="IPR011662">
    <property type="entry name" value="Secretin/TonB_short_N"/>
</dbReference>
<keyword evidence="15" id="KW-0675">Receptor</keyword>
<evidence type="ECO:0000256" key="1">
    <source>
        <dbReference type="ARBA" id="ARBA00004571"/>
    </source>
</evidence>
<keyword evidence="5" id="KW-0406">Ion transport</keyword>
<dbReference type="eggNOG" id="COG4771">
    <property type="taxonomic scope" value="Bacteria"/>
</dbReference>
<evidence type="ECO:0000256" key="7">
    <source>
        <dbReference type="ARBA" id="ARBA00022729"/>
    </source>
</evidence>
<dbReference type="Pfam" id="PF07660">
    <property type="entry name" value="STN"/>
    <property type="match status" value="1"/>
</dbReference>
<evidence type="ECO:0000256" key="13">
    <source>
        <dbReference type="RuleBase" id="RU003357"/>
    </source>
</evidence>
<proteinExistence type="inferred from homology"/>
<keyword evidence="7" id="KW-0732">Signal</keyword>
<dbReference type="EMBL" id="CP002018">
    <property type="protein sequence ID" value="AEM41586.1"/>
    <property type="molecule type" value="Genomic_DNA"/>
</dbReference>
<sequence>MVGAAFAPAAHAQQMVDYTVAPGPLQVALTDFSLQAGVQILFDSELTAGLSSLGLQGPRAVDGALAQLLAGTGLTWRYSSAGAIVILRDTVVLDLGPDELMIGAVRAVSTVTGAAAPYATAGATSHIAQENIQNFRGSAVSDIFRGTAGVMSGDARNGGAGMDVNVRGMQGFGRVATTIDGAENSISVYQGYQGSANRSYVDPDFIGGIDITKGSDVASRGIAGTVAMRTLRADDILAEGASVGHRLRIELGTNTASPEDGAVAGYAWPGLYSTPVAVPSAQGLDRPAALRPTQGSLSFMTAVRDGDFDLLLGYAYRRQGNYFAGENGGQGAEPVDIGRVESCNAYGYCQVWDPYIDNLGSTNYRLGEEVLNSELETHSILINGTRRFGADATLQLGYNGYFSEAGDRLASRLNGDRVQDVQSTRTTGTDVHGVTARYRWNPADNDMIDLRANFWLTRLAQRQVSRSLVPSGVIGELQQRYRIGWDVTKYGGDISNESQFRFQNGQDLTLSYGLSYISEDVDPSLYGPILNSYARLEGEREEASAYIRAAWKPLDWLTVNGGLRYTHADLHDGGDYETQTTAYFDRDPFVSGGGFSPSVGVTFDLPGETQLYANWSSTLRYASLYESAMVSSFTLAPIGVEPERANNWEVGVNHIRDGLFTDSDSAMVKLSYFNWNVEDYIGRQYSYHLQPNGSTYQGMQILNFDSATFEGLELSARYQNGGFTADFAASYFLDMGFCLTAGVCDSATLYSDFATNHVPPEYTLDLTLSQQLMDERLTLGGRVSRVGPRAIDHGQVTAQGMSQFISLVNWEPYTLVDLFAEYRLNSDVTLSFRVENATDQYYIDPLGLITTPGPGRSFYFGLTNSFGAGSDLPALLSGHVSDRSNGRDWAGWHAGLFTGFNSTENDTSFTALDGSTNSITANEGFVADFNGALVGGQVGYNWQFANGLILGVQGEFSRPDQRADIEILSNEGTLAGTANLAAGYHQQIDWNAALNLRAGYAFSNDFNMYGLAGVARQEETWFRDSYTADYASRYMPNGNGTTFAGLEEIDVSRNGINIGFGAEYALNDNWSIWGQFNRTFFRKTEVQFTEAREGTSLDYTMPVQVGTETVEIPAYPELCAILPDYCVPQYFENPIYEYVPVEGTYTNVNGRTGISDMTNDSFRIGFTYRF</sequence>
<dbReference type="Gene3D" id="2.40.160.20">
    <property type="match status" value="1"/>
</dbReference>
<dbReference type="InterPro" id="IPR011250">
    <property type="entry name" value="OMP/PagP_B-barrel"/>
</dbReference>
<comment type="subcellular location">
    <subcellularLocation>
        <location evidence="1 12">Cell outer membrane</location>
        <topology evidence="1 12">Multi-pass membrane protein</topology>
    </subcellularLocation>
</comment>
<evidence type="ECO:0000256" key="10">
    <source>
        <dbReference type="ARBA" id="ARBA00023136"/>
    </source>
</evidence>
<dbReference type="Pfam" id="PF13505">
    <property type="entry name" value="OMP_b-brl"/>
    <property type="match status" value="1"/>
</dbReference>
<keyword evidence="3 12" id="KW-0813">Transport</keyword>
<dbReference type="eggNOG" id="COG3637">
    <property type="taxonomic scope" value="Bacteria"/>
</dbReference>
<evidence type="ECO:0000259" key="14">
    <source>
        <dbReference type="SMART" id="SM00965"/>
    </source>
</evidence>
<dbReference type="OrthoDB" id="9796221at2"/>
<dbReference type="GO" id="GO:0044718">
    <property type="term" value="P:siderophore transmembrane transport"/>
    <property type="evidence" value="ECO:0007669"/>
    <property type="project" value="TreeGrafter"/>
</dbReference>
<protein>
    <submittedName>
        <fullName evidence="15">TonB-dependent heme/hemoglobin receptor family protein</fullName>
    </submittedName>
</protein>
<evidence type="ECO:0000256" key="5">
    <source>
        <dbReference type="ARBA" id="ARBA00022496"/>
    </source>
</evidence>
<dbReference type="PANTHER" id="PTHR30069:SF41">
    <property type="entry name" value="HEME_HEMOPEXIN UTILIZATION PROTEIN C"/>
    <property type="match status" value="1"/>
</dbReference>
<dbReference type="PANTHER" id="PTHR30069">
    <property type="entry name" value="TONB-DEPENDENT OUTER MEMBRANE RECEPTOR"/>
    <property type="match status" value="1"/>
</dbReference>
<accession>F9Y3G6</accession>
<dbReference type="InterPro" id="IPR012910">
    <property type="entry name" value="Plug_dom"/>
</dbReference>
<name>F9Y3G6_KETVW</name>
<dbReference type="SMART" id="SM00965">
    <property type="entry name" value="STN"/>
    <property type="match status" value="1"/>
</dbReference>
<dbReference type="GO" id="GO:0015344">
    <property type="term" value="F:siderophore uptake transmembrane transporter activity"/>
    <property type="evidence" value="ECO:0007669"/>
    <property type="project" value="TreeGrafter"/>
</dbReference>
<dbReference type="SUPFAM" id="SSF56935">
    <property type="entry name" value="Porins"/>
    <property type="match status" value="1"/>
</dbReference>
<keyword evidence="5" id="KW-0410">Iron transport</keyword>
<organism evidence="15 16">
    <name type="scientific">Ketogulonicigenium vulgare (strain WSH-001)</name>
    <dbReference type="NCBI Taxonomy" id="759362"/>
    <lineage>
        <taxon>Bacteria</taxon>
        <taxon>Pseudomonadati</taxon>
        <taxon>Pseudomonadota</taxon>
        <taxon>Alphaproteobacteria</taxon>
        <taxon>Rhodobacterales</taxon>
        <taxon>Roseobacteraceae</taxon>
        <taxon>Ketogulonicigenium</taxon>
    </lineage>
</organism>
<keyword evidence="8" id="KW-0408">Iron</keyword>
<evidence type="ECO:0000256" key="9">
    <source>
        <dbReference type="ARBA" id="ARBA00023077"/>
    </source>
</evidence>
<evidence type="ECO:0000256" key="8">
    <source>
        <dbReference type="ARBA" id="ARBA00023004"/>
    </source>
</evidence>
<dbReference type="SUPFAM" id="SSF56925">
    <property type="entry name" value="OMPA-like"/>
    <property type="match status" value="1"/>
</dbReference>
<keyword evidence="16" id="KW-1185">Reference proteome</keyword>
<evidence type="ECO:0000256" key="3">
    <source>
        <dbReference type="ARBA" id="ARBA00022448"/>
    </source>
</evidence>
<keyword evidence="11 12" id="KW-0998">Cell outer membrane</keyword>
<dbReference type="InterPro" id="IPR027385">
    <property type="entry name" value="Beta-barrel_OMP"/>
</dbReference>
<keyword evidence="4 12" id="KW-1134">Transmembrane beta strand</keyword>
<feature type="domain" description="Secretin/TonB short N-terminal" evidence="14">
    <location>
        <begin position="38"/>
        <end position="89"/>
    </location>
</feature>
<keyword evidence="10 12" id="KW-0472">Membrane</keyword>
<dbReference type="GO" id="GO:0009279">
    <property type="term" value="C:cell outer membrane"/>
    <property type="evidence" value="ECO:0007669"/>
    <property type="project" value="UniProtKB-SubCell"/>
</dbReference>
<keyword evidence="6 12" id="KW-0812">Transmembrane</keyword>
<evidence type="ECO:0000256" key="12">
    <source>
        <dbReference type="PROSITE-ProRule" id="PRU01360"/>
    </source>
</evidence>
<evidence type="ECO:0000256" key="2">
    <source>
        <dbReference type="ARBA" id="ARBA00009810"/>
    </source>
</evidence>
<evidence type="ECO:0000256" key="11">
    <source>
        <dbReference type="ARBA" id="ARBA00023237"/>
    </source>
</evidence>
<evidence type="ECO:0000256" key="6">
    <source>
        <dbReference type="ARBA" id="ARBA00022692"/>
    </source>
</evidence>
<dbReference type="PROSITE" id="PS52016">
    <property type="entry name" value="TONB_DEPENDENT_REC_3"/>
    <property type="match status" value="1"/>
</dbReference>
<dbReference type="InterPro" id="IPR037066">
    <property type="entry name" value="Plug_dom_sf"/>
</dbReference>
<evidence type="ECO:0000256" key="4">
    <source>
        <dbReference type="ARBA" id="ARBA00022452"/>
    </source>
</evidence>
<dbReference type="HOGENOM" id="CLU_008287_19_1_5"/>
<keyword evidence="9 13" id="KW-0798">TonB box</keyword>
<comment type="similarity">
    <text evidence="2 12 13">Belongs to the TonB-dependent receptor family.</text>
</comment>
<reference evidence="15 16" key="1">
    <citation type="journal article" date="2011" name="J. Bacteriol.">
        <title>Complete genome sequence of the industrial strain Ketogulonicigenium vulgare WSH-001.</title>
        <authorList>
            <person name="Liu L."/>
            <person name="Li Y."/>
            <person name="Zhang J."/>
            <person name="Zhou Z."/>
            <person name="Liu J."/>
            <person name="Li X."/>
            <person name="Zhou J."/>
            <person name="Du G."/>
            <person name="Wang L."/>
            <person name="Chen J."/>
        </authorList>
    </citation>
    <scope>NUCLEOTIDE SEQUENCE [LARGE SCALE GENOMIC DNA]</scope>
    <source>
        <strain evidence="15 16">WSH-001</strain>
    </source>
</reference>
<evidence type="ECO:0000313" key="16">
    <source>
        <dbReference type="Proteomes" id="UP000000692"/>
    </source>
</evidence>
<dbReference type="Proteomes" id="UP000000692">
    <property type="component" value="Chromosome"/>
</dbReference>